<evidence type="ECO:0000256" key="7">
    <source>
        <dbReference type="ARBA" id="ARBA00022801"/>
    </source>
</evidence>
<dbReference type="SUPFAM" id="SSF52540">
    <property type="entry name" value="P-loop containing nucleoside triphosphate hydrolases"/>
    <property type="match status" value="2"/>
</dbReference>
<dbReference type="InterPro" id="IPR051268">
    <property type="entry name" value="Type-I_R_enzyme_R_subunit"/>
</dbReference>
<dbReference type="InterPro" id="IPR055180">
    <property type="entry name" value="HsdR_RecA-like_helicase_dom_2"/>
</dbReference>
<dbReference type="Gene3D" id="3.90.1570.50">
    <property type="match status" value="1"/>
</dbReference>
<evidence type="ECO:0000256" key="9">
    <source>
        <dbReference type="ARBA" id="ARBA00023125"/>
    </source>
</evidence>
<dbReference type="PANTHER" id="PTHR30195">
    <property type="entry name" value="TYPE I SITE-SPECIFIC DEOXYRIBONUCLEASE PROTEIN SUBUNIT M AND R"/>
    <property type="match status" value="1"/>
</dbReference>
<keyword evidence="3" id="KW-0540">Nuclease</keyword>
<comment type="subunit">
    <text evidence="10">The type I restriction/modification system is composed of three polypeptides R, M and S.</text>
</comment>
<dbReference type="CDD" id="cd22332">
    <property type="entry name" value="HsdR_N"/>
    <property type="match status" value="1"/>
</dbReference>
<comment type="catalytic activity">
    <reaction evidence="1 10">
        <text>Endonucleolytic cleavage of DNA to give random double-stranded fragments with terminal 5'-phosphates, ATP is simultaneously hydrolyzed.</text>
        <dbReference type="EC" id="3.1.21.3"/>
    </reaction>
</comment>
<dbReference type="RefSeq" id="WP_345455157.1">
    <property type="nucleotide sequence ID" value="NZ_BAABRV010000006.1"/>
</dbReference>
<dbReference type="InterPro" id="IPR004473">
    <property type="entry name" value="Restrct_endonuc_typeI_HsdR"/>
</dbReference>
<organism evidence="12 13">
    <name type="scientific">Deinococcus aluminii</name>
    <dbReference type="NCBI Taxonomy" id="1656885"/>
    <lineage>
        <taxon>Bacteria</taxon>
        <taxon>Thermotogati</taxon>
        <taxon>Deinococcota</taxon>
        <taxon>Deinococci</taxon>
        <taxon>Deinococcales</taxon>
        <taxon>Deinococcaceae</taxon>
        <taxon>Deinococcus</taxon>
    </lineage>
</organism>
<dbReference type="PROSITE" id="PS51192">
    <property type="entry name" value="HELICASE_ATP_BIND_1"/>
    <property type="match status" value="1"/>
</dbReference>
<comment type="caution">
    <text evidence="12">The sequence shown here is derived from an EMBL/GenBank/DDBJ whole genome shotgun (WGS) entry which is preliminary data.</text>
</comment>
<protein>
    <recommendedName>
        <fullName evidence="10">Type I restriction enzyme endonuclease subunit</fullName>
        <shortName evidence="10">R protein</shortName>
        <ecNumber evidence="10">3.1.21.3</ecNumber>
    </recommendedName>
</protein>
<evidence type="ECO:0000256" key="8">
    <source>
        <dbReference type="ARBA" id="ARBA00022840"/>
    </source>
</evidence>
<dbReference type="EC" id="3.1.21.3" evidence="10"/>
<evidence type="ECO:0000313" key="12">
    <source>
        <dbReference type="EMBL" id="GAA5534112.1"/>
    </source>
</evidence>
<evidence type="ECO:0000259" key="11">
    <source>
        <dbReference type="PROSITE" id="PS51192"/>
    </source>
</evidence>
<evidence type="ECO:0000256" key="10">
    <source>
        <dbReference type="RuleBase" id="RU364115"/>
    </source>
</evidence>
<dbReference type="SMART" id="SM00487">
    <property type="entry name" value="DEXDc"/>
    <property type="match status" value="1"/>
</dbReference>
<name>A0ABP9XFM2_9DEIO</name>
<feature type="domain" description="Helicase ATP-binding" evidence="11">
    <location>
        <begin position="286"/>
        <end position="469"/>
    </location>
</feature>
<dbReference type="Pfam" id="PF18766">
    <property type="entry name" value="SWI2_SNF2"/>
    <property type="match status" value="1"/>
</dbReference>
<evidence type="ECO:0000256" key="2">
    <source>
        <dbReference type="ARBA" id="ARBA00008598"/>
    </source>
</evidence>
<comment type="similarity">
    <text evidence="2 10">Belongs to the HsdR family.</text>
</comment>
<reference evidence="12 13" key="1">
    <citation type="submission" date="2024-02" db="EMBL/GenBank/DDBJ databases">
        <title>Deinococcus aluminii NBRC 112889.</title>
        <authorList>
            <person name="Ichikawa N."/>
            <person name="Katano-Makiyama Y."/>
            <person name="Hidaka K."/>
        </authorList>
    </citation>
    <scope>NUCLEOTIDE SEQUENCE [LARGE SCALE GENOMIC DNA]</scope>
    <source>
        <strain evidence="12 13">NBRC 112889</strain>
    </source>
</reference>
<dbReference type="InterPro" id="IPR021810">
    <property type="entry name" value="T1RH-like_C"/>
</dbReference>
<evidence type="ECO:0000256" key="1">
    <source>
        <dbReference type="ARBA" id="ARBA00000851"/>
    </source>
</evidence>
<evidence type="ECO:0000256" key="5">
    <source>
        <dbReference type="ARBA" id="ARBA00022747"/>
    </source>
</evidence>
<dbReference type="Pfam" id="PF04313">
    <property type="entry name" value="HSDR_N"/>
    <property type="match status" value="1"/>
</dbReference>
<evidence type="ECO:0000313" key="13">
    <source>
        <dbReference type="Proteomes" id="UP001404956"/>
    </source>
</evidence>
<evidence type="ECO:0000256" key="3">
    <source>
        <dbReference type="ARBA" id="ARBA00022722"/>
    </source>
</evidence>
<dbReference type="EMBL" id="BAABRV010000006">
    <property type="protein sequence ID" value="GAA5534112.1"/>
    <property type="molecule type" value="Genomic_DNA"/>
</dbReference>
<proteinExistence type="inferred from homology"/>
<dbReference type="PANTHER" id="PTHR30195:SF15">
    <property type="entry name" value="TYPE I RESTRICTION ENZYME HINDI ENDONUCLEASE SUBUNIT"/>
    <property type="match status" value="1"/>
</dbReference>
<dbReference type="Pfam" id="PF22679">
    <property type="entry name" value="T1R_D3-like"/>
    <property type="match status" value="1"/>
</dbReference>
<dbReference type="InterPro" id="IPR027417">
    <property type="entry name" value="P-loop_NTPase"/>
</dbReference>
<sequence length="1036" mass="114910">MPASYNESTVELAAIEWLGQLGFEYVFGPDIAPEMPGAERTSYQQVILTGRLEAALKRLNPSASPEALAEALRLLSEPLGASLLAANQAMHELMTQGVRVELPDGQGGTRAEHLRVIAFDPAQQHLNDYLAVNQFTVIEGQVERRPDLILFVNGLPLVIFEFKNTKDVQATIEKAYTQLQTYQLQLPRLFAYNALLVISDGTQARLGVIGAPIERFQPWKTITGGEVLSESLGTLIQGVCQKTVLLDLLRHFIVFEADGVHTVKKVAAYHQYHAVQRAVEKTVQASGAGGDQKGGVVWHTQGSGKSLTMVFFAGRLVVQPELANPTLVVLTDRNDLDDQLFGTFSRCASLLRQLPEQVNARAELREKLGARAAGGIIFTTIQKFLPEERGDTFPTLSERRNIIVIADEAHRSQYGLKAKVNQETGVLSYGFAKHIRDALPNATFLGFTGTPIETRDADTRAIFGDYIDIYDVRRAVEDGATVPIYYEARQVRLKAAEDVWPTIDETFEEVTEAEEVASREKLKTKWAALEALVGTEERIAQVARDLVAHFESRQEAMPGKGMVVCMSRAICVKLYDALTTLKPEWKGEGDKEGFVKVVMTGSANDPVEWQAHIRSKARNREIAEHFRDPDSPMRLVIVRDMWLTGFDVPSLHTMYLDKPMQGHNLMQAIARVNRVFRDKPGGLVVDYIGLATSLQEALDLYASSGGQGAPTLDVDAAVEFMHEKLDVVRGILHGFDYSDFAEGTNAERVALISAAWDFVAGKREKVRERFIREVLQLGKAYALAIPHPEALKVREEIVCLQTVRAALSKQNLTSAARAQKDVNAAVQQLVEKAVAPDGVLDIFAAAGLKKPDISLLSEAFIEEVRDLPHKNLAVELLEKLLRDEVRTRSRKNAVQSRAFSEKLEGAMLRYQNRSIETAQVIEELLDLARQMRAAQERGETLGLTEDEIAFYDALNENGSAGQIMGDAQLRAIAREVADTVRKNTTIDWQLREQARANLRLLVKKVLRRHGYPPDRAEQASQTVLEQAELFAQAVAG</sequence>
<dbReference type="CDD" id="cd18030">
    <property type="entry name" value="DEXHc_RE_I_HsdR"/>
    <property type="match status" value="1"/>
</dbReference>
<dbReference type="InterPro" id="IPR040980">
    <property type="entry name" value="SWI2_SNF2"/>
</dbReference>
<dbReference type="CDD" id="cd18800">
    <property type="entry name" value="SF2_C_EcoR124I-like"/>
    <property type="match status" value="1"/>
</dbReference>
<keyword evidence="5 10" id="KW-0680">Restriction system</keyword>
<accession>A0ABP9XFM2</accession>
<dbReference type="Gene3D" id="3.40.50.300">
    <property type="entry name" value="P-loop containing nucleotide triphosphate hydrolases"/>
    <property type="match status" value="2"/>
</dbReference>
<keyword evidence="8 10" id="KW-0067">ATP-binding</keyword>
<evidence type="ECO:0000256" key="6">
    <source>
        <dbReference type="ARBA" id="ARBA00022759"/>
    </source>
</evidence>
<dbReference type="Proteomes" id="UP001404956">
    <property type="component" value="Unassembled WGS sequence"/>
</dbReference>
<keyword evidence="6" id="KW-0255">Endonuclease</keyword>
<dbReference type="InterPro" id="IPR007409">
    <property type="entry name" value="Restrct_endonuc_type1_HsdR_N"/>
</dbReference>
<dbReference type="NCBIfam" id="TIGR00348">
    <property type="entry name" value="hsdR"/>
    <property type="match status" value="1"/>
</dbReference>
<gene>
    <name evidence="12" type="ORF">Dalu01_02520</name>
</gene>
<comment type="function">
    <text evidence="10">Subunit R is required for both nuclease and ATPase activities, but not for modification.</text>
</comment>
<keyword evidence="9 10" id="KW-0238">DNA-binding</keyword>
<evidence type="ECO:0000256" key="4">
    <source>
        <dbReference type="ARBA" id="ARBA00022741"/>
    </source>
</evidence>
<dbReference type="Pfam" id="PF11867">
    <property type="entry name" value="T1RH-like_C"/>
    <property type="match status" value="1"/>
</dbReference>
<dbReference type="InterPro" id="IPR014001">
    <property type="entry name" value="Helicase_ATP-bd"/>
</dbReference>
<keyword evidence="13" id="KW-1185">Reference proteome</keyword>
<keyword evidence="7 10" id="KW-0378">Hydrolase</keyword>
<keyword evidence="4 10" id="KW-0547">Nucleotide-binding</keyword>